<evidence type="ECO:0000313" key="2">
    <source>
        <dbReference type="EMBL" id="MBB4096517.1"/>
    </source>
</evidence>
<dbReference type="Proteomes" id="UP000557392">
    <property type="component" value="Unassembled WGS sequence"/>
</dbReference>
<gene>
    <name evidence="2" type="ORF">GGR46_000050</name>
</gene>
<feature type="chain" id="PRO_5031062159" evidence="1">
    <location>
        <begin position="19"/>
        <end position="67"/>
    </location>
</feature>
<accession>A0A7W6NUN1</accession>
<comment type="caution">
    <text evidence="2">The sequence shown here is derived from an EMBL/GenBank/DDBJ whole genome shotgun (WGS) entry which is preliminary data.</text>
</comment>
<name>A0A7W6NUN1_9SPHN</name>
<proteinExistence type="predicted"/>
<protein>
    <submittedName>
        <fullName evidence="2">Uncharacterized protein</fullName>
    </submittedName>
</protein>
<feature type="signal peptide" evidence="1">
    <location>
        <begin position="1"/>
        <end position="18"/>
    </location>
</feature>
<sequence>MRNALLPLLLLAAVPALAADEPPHTGRAGSRSMPELSDLALAACAAGGIWFVRRQLRARFRKSAPKD</sequence>
<keyword evidence="1" id="KW-0732">Signal</keyword>
<reference evidence="2 3" key="1">
    <citation type="submission" date="2020-08" db="EMBL/GenBank/DDBJ databases">
        <title>Genomic Encyclopedia of Type Strains, Phase IV (KMG-IV): sequencing the most valuable type-strain genomes for metagenomic binning, comparative biology and taxonomic classification.</title>
        <authorList>
            <person name="Goeker M."/>
        </authorList>
    </citation>
    <scope>NUCLEOTIDE SEQUENCE [LARGE SCALE GENOMIC DNA]</scope>
    <source>
        <strain evidence="2 3">DSM 101806</strain>
    </source>
</reference>
<dbReference type="RefSeq" id="WP_183993476.1">
    <property type="nucleotide sequence ID" value="NZ_JACIEH010000001.1"/>
</dbReference>
<keyword evidence="3" id="KW-1185">Reference proteome</keyword>
<evidence type="ECO:0000313" key="3">
    <source>
        <dbReference type="Proteomes" id="UP000557392"/>
    </source>
</evidence>
<dbReference type="EMBL" id="JACIEH010000001">
    <property type="protein sequence ID" value="MBB4096517.1"/>
    <property type="molecule type" value="Genomic_DNA"/>
</dbReference>
<dbReference type="AlphaFoldDB" id="A0A7W6NUN1"/>
<evidence type="ECO:0000256" key="1">
    <source>
        <dbReference type="SAM" id="SignalP"/>
    </source>
</evidence>
<organism evidence="2 3">
    <name type="scientific">Sphingomonas kyeonggiensis</name>
    <dbReference type="NCBI Taxonomy" id="1268553"/>
    <lineage>
        <taxon>Bacteria</taxon>
        <taxon>Pseudomonadati</taxon>
        <taxon>Pseudomonadota</taxon>
        <taxon>Alphaproteobacteria</taxon>
        <taxon>Sphingomonadales</taxon>
        <taxon>Sphingomonadaceae</taxon>
        <taxon>Sphingomonas</taxon>
    </lineage>
</organism>